<organism evidence="11 12">
    <name type="scientific">Babesia microti (strain RI)</name>
    <dbReference type="NCBI Taxonomy" id="1133968"/>
    <lineage>
        <taxon>Eukaryota</taxon>
        <taxon>Sar</taxon>
        <taxon>Alveolata</taxon>
        <taxon>Apicomplexa</taxon>
        <taxon>Aconoidasida</taxon>
        <taxon>Piroplasmida</taxon>
        <taxon>Babesiidae</taxon>
        <taxon>Babesia</taxon>
    </lineage>
</organism>
<dbReference type="OrthoDB" id="5421607at2759"/>
<dbReference type="KEGG" id="bmic:BMR1_02g00415"/>
<proteinExistence type="inferred from homology"/>
<comment type="similarity">
    <text evidence="3">Belongs to the SRP72 family.</text>
</comment>
<evidence type="ECO:0000313" key="12">
    <source>
        <dbReference type="Proteomes" id="UP000002899"/>
    </source>
</evidence>
<evidence type="ECO:0000256" key="6">
    <source>
        <dbReference type="ARBA" id="ARBA00022824"/>
    </source>
</evidence>
<dbReference type="PIRSF" id="PIRSF038922">
    <property type="entry name" value="SRP72"/>
    <property type="match status" value="1"/>
</dbReference>
<dbReference type="Gene3D" id="1.25.40.10">
    <property type="entry name" value="Tetratricopeptide repeat domain"/>
    <property type="match status" value="1"/>
</dbReference>
<feature type="compositionally biased region" description="Polar residues" evidence="9">
    <location>
        <begin position="683"/>
        <end position="708"/>
    </location>
</feature>
<reference evidence="11 12" key="3">
    <citation type="journal article" date="2016" name="Sci. Rep.">
        <title>Genome-wide diversity and gene expression profiling of Babesia microti isolates identify polymorphic genes that mediate host-pathogen interactions.</title>
        <authorList>
            <person name="Silva J.C."/>
            <person name="Cornillot E."/>
            <person name="McCracken C."/>
            <person name="Usmani-Brown S."/>
            <person name="Dwivedi A."/>
            <person name="Ifeonu O.O."/>
            <person name="Crabtree J."/>
            <person name="Gotia H.T."/>
            <person name="Virji A.Z."/>
            <person name="Reynes C."/>
            <person name="Colinge J."/>
            <person name="Kumar V."/>
            <person name="Lawres L."/>
            <person name="Pazzi J.E."/>
            <person name="Pablo J.V."/>
            <person name="Hung C."/>
            <person name="Brancato J."/>
            <person name="Kumari P."/>
            <person name="Orvis J."/>
            <person name="Tretina K."/>
            <person name="Chibucos M."/>
            <person name="Ott S."/>
            <person name="Sadzewicz L."/>
            <person name="Sengamalay N."/>
            <person name="Shetty A.C."/>
            <person name="Su Q."/>
            <person name="Tallon L."/>
            <person name="Fraser C.M."/>
            <person name="Frutos R."/>
            <person name="Molina D.M."/>
            <person name="Krause P.J."/>
            <person name="Ben Mamoun C."/>
        </authorList>
    </citation>
    <scope>NUCLEOTIDE SEQUENCE [LARGE SCALE GENOMIC DNA]</scope>
    <source>
        <strain evidence="11 12">RI</strain>
    </source>
</reference>
<dbReference type="VEuPathDB" id="PiroplasmaDB:BMR1_02g00415"/>
<dbReference type="GO" id="GO:0005783">
    <property type="term" value="C:endoplasmic reticulum"/>
    <property type="evidence" value="ECO:0007669"/>
    <property type="project" value="UniProtKB-SubCell"/>
</dbReference>
<protein>
    <recommendedName>
        <fullName evidence="4">Signal recognition particle subunit SRP72</fullName>
    </recommendedName>
</protein>
<keyword evidence="5" id="KW-0963">Cytoplasm</keyword>
<feature type="region of interest" description="Disordered" evidence="9">
    <location>
        <begin position="631"/>
        <end position="715"/>
    </location>
</feature>
<sequence>MGSNPEVDLPSSTKEVYMLINSKEYAAAVRNINKYLKLWPFEQDFYISKAYCEIQLCKYHNCLATIATYHGQLYKPKRKNLGETIAVAKDHLVNGICKWLHYEQSLALYQLGKYNLALKAIKACKANSPVIALHKEINLQDNSYSECDLDEPLEIASHLSASGQIKYMHLLAQIFFKLESYDKAIAIYNNLLANSKDQEILTNNIIASQLMNYINFIGDSDKFKLMDSVLQKYLDSKNIKTFELAFNASLVQSFGGKVDDSINYLDMAEDIASKDIEFTYDLNKHEIMSSKAHRSYLKMYNKAFEAEAFYEIFLKYIASNPPITNTLLKMATNILIYTINIDLKRDMLSYISSCISRGIGQLELTTYELKNFHKNILTSMLQLGMINEFQRLLSGVKAKHPKHSFMTLFISSLYYAKNSLKKCERVLLMHTNANLVDNQKETLALMTLNYLQEKFTKVISIYKTSCNKLHNDYLHKAMLLVLKSIKEISSRNSDKCVDYMETIINEYYKICEKQSIIPSGNNLLIIAMLYINADMYEKASDAYKQILFGIQNYDQLILDQAASGLAFVESFTDDYKLWILDFEDDKRSNLITKFQQNIYDKIKFIDSENLEMEGIAYIRSCKMDACDSGIKKKRRNRKRSRKNKMAPCVLAMGPPDPERWLPKHERSGFKKSRKKKKEDFVARNTQGSTAAPSAVKPSTANISTISTTQKRKKRR</sequence>
<dbReference type="EMBL" id="FO082872">
    <property type="protein sequence ID" value="SJK85799.1"/>
    <property type="molecule type" value="Genomic_DNA"/>
</dbReference>
<evidence type="ECO:0000256" key="7">
    <source>
        <dbReference type="ARBA" id="ARBA00023135"/>
    </source>
</evidence>
<reference evidence="11 12" key="1">
    <citation type="journal article" date="2012" name="Nucleic Acids Res.">
        <title>Sequencing of the smallest Apicomplexan genome from the human pathogen Babesia microti.</title>
        <authorList>
            <person name="Cornillot E."/>
            <person name="Hadj-Kaddour K."/>
            <person name="Dassouli A."/>
            <person name="Noel B."/>
            <person name="Ranwez V."/>
            <person name="Vacherie B."/>
            <person name="Augagneur Y."/>
            <person name="Bres V."/>
            <person name="Duclos A."/>
            <person name="Randazzo S."/>
            <person name="Carcy B."/>
            <person name="Debierre-Grockiego F."/>
            <person name="Delbecq S."/>
            <person name="Moubri-Menage K."/>
            <person name="Shams-Eldin H."/>
            <person name="Usmani-Brown S."/>
            <person name="Bringaud F."/>
            <person name="Wincker P."/>
            <person name="Vivares C.P."/>
            <person name="Schwarz R.T."/>
            <person name="Schetters T.P."/>
            <person name="Krause P.J."/>
            <person name="Gorenflot A."/>
            <person name="Berry V."/>
            <person name="Barbe V."/>
            <person name="Ben Mamoun C."/>
        </authorList>
    </citation>
    <scope>NUCLEOTIDE SEQUENCE [LARGE SCALE GENOMIC DNA]</scope>
    <source>
        <strain evidence="11 12">RI</strain>
    </source>
</reference>
<keyword evidence="8" id="KW-0687">Ribonucleoprotein</keyword>
<accession>A0A1R4A9X9</accession>
<evidence type="ECO:0000256" key="8">
    <source>
        <dbReference type="ARBA" id="ARBA00023274"/>
    </source>
</evidence>
<dbReference type="SUPFAM" id="SSF48452">
    <property type="entry name" value="TPR-like"/>
    <property type="match status" value="1"/>
</dbReference>
<evidence type="ECO:0000256" key="1">
    <source>
        <dbReference type="ARBA" id="ARBA00004240"/>
    </source>
</evidence>
<dbReference type="InterPro" id="IPR013699">
    <property type="entry name" value="Signal_recog_part_SRP72_RNA-bd"/>
</dbReference>
<evidence type="ECO:0000256" key="2">
    <source>
        <dbReference type="ARBA" id="ARBA00004496"/>
    </source>
</evidence>
<comment type="subcellular location">
    <subcellularLocation>
        <location evidence="2">Cytoplasm</location>
    </subcellularLocation>
    <subcellularLocation>
        <location evidence="1">Endoplasmic reticulum</location>
    </subcellularLocation>
</comment>
<dbReference type="GO" id="GO:0005786">
    <property type="term" value="C:signal recognition particle, endoplasmic reticulum targeting"/>
    <property type="evidence" value="ECO:0007669"/>
    <property type="project" value="UniProtKB-KW"/>
</dbReference>
<feature type="compositionally biased region" description="Basic and acidic residues" evidence="9">
    <location>
        <begin position="656"/>
        <end position="668"/>
    </location>
</feature>
<dbReference type="GO" id="GO:0008312">
    <property type="term" value="F:7S RNA binding"/>
    <property type="evidence" value="ECO:0007669"/>
    <property type="project" value="InterPro"/>
</dbReference>
<evidence type="ECO:0000256" key="5">
    <source>
        <dbReference type="ARBA" id="ARBA00022490"/>
    </source>
</evidence>
<dbReference type="InterPro" id="IPR011990">
    <property type="entry name" value="TPR-like_helical_dom_sf"/>
</dbReference>
<dbReference type="GO" id="GO:0006614">
    <property type="term" value="P:SRP-dependent cotranslational protein targeting to membrane"/>
    <property type="evidence" value="ECO:0007669"/>
    <property type="project" value="InterPro"/>
</dbReference>
<dbReference type="Proteomes" id="UP000002899">
    <property type="component" value="Chromosome II"/>
</dbReference>
<evidence type="ECO:0000256" key="3">
    <source>
        <dbReference type="ARBA" id="ARBA00007676"/>
    </source>
</evidence>
<evidence type="ECO:0000313" key="11">
    <source>
        <dbReference type="EMBL" id="SJK85799.1"/>
    </source>
</evidence>
<dbReference type="RefSeq" id="XP_021338021.1">
    <property type="nucleotide sequence ID" value="XM_021483055.1"/>
</dbReference>
<evidence type="ECO:0000256" key="9">
    <source>
        <dbReference type="SAM" id="MobiDB-lite"/>
    </source>
</evidence>
<reference evidence="11 12" key="2">
    <citation type="journal article" date="2013" name="PLoS ONE">
        <title>Whole genome mapping and re-organization of the nuclear and mitochondrial genomes of Babesia microti isolates.</title>
        <authorList>
            <person name="Cornillot E."/>
            <person name="Dassouli A."/>
            <person name="Garg A."/>
            <person name="Pachikara N."/>
            <person name="Randazzo S."/>
            <person name="Depoix D."/>
            <person name="Carcy B."/>
            <person name="Delbecq S."/>
            <person name="Frutos R."/>
            <person name="Silva J.C."/>
            <person name="Sutton R."/>
            <person name="Krause P.J."/>
            <person name="Mamoun C.B."/>
        </authorList>
    </citation>
    <scope>NUCLEOTIDE SEQUENCE [LARGE SCALE GENOMIC DNA]</scope>
    <source>
        <strain evidence="11 12">RI</strain>
    </source>
</reference>
<keyword evidence="7" id="KW-0733">Signal recognition particle</keyword>
<dbReference type="Pfam" id="PF08492">
    <property type="entry name" value="SRP72"/>
    <property type="match status" value="1"/>
</dbReference>
<gene>
    <name evidence="11" type="ORF">BMR1_02g00415</name>
</gene>
<evidence type="ECO:0000259" key="10">
    <source>
        <dbReference type="Pfam" id="PF08492"/>
    </source>
</evidence>
<dbReference type="GeneID" id="24423873"/>
<keyword evidence="12" id="KW-1185">Reference proteome</keyword>
<dbReference type="AlphaFoldDB" id="A0A1R4A9X9"/>
<name>A0A1R4A9X9_BABMR</name>
<feature type="compositionally biased region" description="Basic residues" evidence="9">
    <location>
        <begin position="631"/>
        <end position="644"/>
    </location>
</feature>
<dbReference type="PANTHER" id="PTHR14094">
    <property type="entry name" value="SIGNAL RECOGNITION PARTICLE 72"/>
    <property type="match status" value="1"/>
</dbReference>
<dbReference type="GO" id="GO:0043022">
    <property type="term" value="F:ribosome binding"/>
    <property type="evidence" value="ECO:0007669"/>
    <property type="project" value="TreeGrafter"/>
</dbReference>
<dbReference type="PANTHER" id="PTHR14094:SF9">
    <property type="entry name" value="SIGNAL RECOGNITION PARTICLE SUBUNIT SRP72"/>
    <property type="match status" value="1"/>
</dbReference>
<dbReference type="InterPro" id="IPR026270">
    <property type="entry name" value="SRP72"/>
</dbReference>
<evidence type="ECO:0000256" key="4">
    <source>
        <dbReference type="ARBA" id="ARBA00018350"/>
    </source>
</evidence>
<keyword evidence="6" id="KW-0256">Endoplasmic reticulum</keyword>
<feature type="domain" description="Signal recognition particle SRP72 subunit RNA-binding" evidence="10">
    <location>
        <begin position="630"/>
        <end position="671"/>
    </location>
</feature>